<dbReference type="AlphaFoldDB" id="A0A8S4BF78"/>
<dbReference type="Pfam" id="PF00481">
    <property type="entry name" value="PP2C"/>
    <property type="match status" value="2"/>
</dbReference>
<dbReference type="OrthoDB" id="10264738at2759"/>
<dbReference type="InterPro" id="IPR015655">
    <property type="entry name" value="PP2C"/>
</dbReference>
<dbReference type="CDD" id="cd00143">
    <property type="entry name" value="PP2Cc"/>
    <property type="match status" value="1"/>
</dbReference>
<feature type="region of interest" description="Disordered" evidence="1">
    <location>
        <begin position="44"/>
        <end position="68"/>
    </location>
</feature>
<dbReference type="InterPro" id="IPR001932">
    <property type="entry name" value="PPM-type_phosphatase-like_dom"/>
</dbReference>
<evidence type="ECO:0000313" key="4">
    <source>
        <dbReference type="EMBL" id="CAG5978846.1"/>
    </source>
</evidence>
<accession>A0A8S4BF78</accession>
<dbReference type="Proteomes" id="UP000677803">
    <property type="component" value="Unassembled WGS sequence"/>
</dbReference>
<dbReference type="SMART" id="SM00332">
    <property type="entry name" value="PP2Cc"/>
    <property type="match status" value="1"/>
</dbReference>
<name>A0A8S4BF78_9TELE</name>
<proteinExistence type="predicted"/>
<dbReference type="PANTHER" id="PTHR13832:SF849">
    <property type="entry name" value="PROTEIN PHOSPHATASE 1H"/>
    <property type="match status" value="1"/>
</dbReference>
<dbReference type="EMBL" id="CAJRST010033334">
    <property type="protein sequence ID" value="CAG5978846.1"/>
    <property type="molecule type" value="Genomic_DNA"/>
</dbReference>
<dbReference type="InterPro" id="IPR036457">
    <property type="entry name" value="PPM-type-like_dom_sf"/>
</dbReference>
<dbReference type="PANTHER" id="PTHR13832">
    <property type="entry name" value="PROTEIN PHOSPHATASE 2C"/>
    <property type="match status" value="1"/>
</dbReference>
<sequence>PHRASFFFFFLFFLSPVQDLFGPVSVPMMISKVKNAMSNLVGGMMPHGHHHHHNHHSGGGQNCGQDSLPPRFPYGRPDFLDLTQELLQYSTEHASRPVLTLKRGSRLPWRTGYAEVINAGKSMLNEDQASCEKLFVRRPSGKHRNSTLLEDNGDGTGIPIYFWGVFDGHAGSGAAIMASKLMHRLIRDRLGEICHLLENPSSTPPICLAKNGSPYQADAKKGGQQEPEDPDAVCDASVRFHMEKIVSLESLVMGVIETAFKQMDDLIEKEKASYAISGGCCALTAIHLMGKLYVANAGDSRAIIIRNNEVIPMTNEFTPESERQRLQYLGFLRPELLGNEFTHIEFPRRIQHSELGKKMLYRDHTMTGWAYKTIIEDDLKFPLIYGEGKKARVMATIGVTRGLGDHDLKVYNSNIYIKPFLSCVPEVKVYNMDEHKHGPDDVLVMGTDGLWDVTTDKEVADAVSAFLTCCDPSDPMRYTLAAQDLLMRSRGVLKERGWRLPNEKLGSGDDITVFVVPLAGHESET</sequence>
<feature type="signal peptide" evidence="2">
    <location>
        <begin position="1"/>
        <end position="19"/>
    </location>
</feature>
<comment type="caution">
    <text evidence="4">The sequence shown here is derived from an EMBL/GenBank/DDBJ whole genome shotgun (WGS) entry which is preliminary data.</text>
</comment>
<evidence type="ECO:0000259" key="3">
    <source>
        <dbReference type="PROSITE" id="PS51746"/>
    </source>
</evidence>
<evidence type="ECO:0000256" key="2">
    <source>
        <dbReference type="SAM" id="SignalP"/>
    </source>
</evidence>
<feature type="chain" id="PRO_5035817947" evidence="2">
    <location>
        <begin position="20"/>
        <end position="525"/>
    </location>
</feature>
<dbReference type="GO" id="GO:0005739">
    <property type="term" value="C:mitochondrion"/>
    <property type="evidence" value="ECO:0007669"/>
    <property type="project" value="TreeGrafter"/>
</dbReference>
<dbReference type="SUPFAM" id="SSF81606">
    <property type="entry name" value="PP2C-like"/>
    <property type="match status" value="1"/>
</dbReference>
<dbReference type="GO" id="GO:0004741">
    <property type="term" value="F:[pyruvate dehydrogenase (acetyl-transferring)]-phosphatase activity"/>
    <property type="evidence" value="ECO:0007669"/>
    <property type="project" value="TreeGrafter"/>
</dbReference>
<keyword evidence="5" id="KW-1185">Reference proteome</keyword>
<feature type="domain" description="PPM-type phosphatase" evidence="3">
    <location>
        <begin position="110"/>
        <end position="518"/>
    </location>
</feature>
<feature type="compositionally biased region" description="Basic residues" evidence="1">
    <location>
        <begin position="47"/>
        <end position="56"/>
    </location>
</feature>
<dbReference type="PROSITE" id="PS51746">
    <property type="entry name" value="PPM_2"/>
    <property type="match status" value="1"/>
</dbReference>
<organism evidence="4 5">
    <name type="scientific">Menidia menidia</name>
    <name type="common">Atlantic silverside</name>
    <dbReference type="NCBI Taxonomy" id="238744"/>
    <lineage>
        <taxon>Eukaryota</taxon>
        <taxon>Metazoa</taxon>
        <taxon>Chordata</taxon>
        <taxon>Craniata</taxon>
        <taxon>Vertebrata</taxon>
        <taxon>Euteleostomi</taxon>
        <taxon>Actinopterygii</taxon>
        <taxon>Neopterygii</taxon>
        <taxon>Teleostei</taxon>
        <taxon>Neoteleostei</taxon>
        <taxon>Acanthomorphata</taxon>
        <taxon>Ovalentaria</taxon>
        <taxon>Atherinomorphae</taxon>
        <taxon>Atheriniformes</taxon>
        <taxon>Atherinopsidae</taxon>
        <taxon>Menidiinae</taxon>
        <taxon>Menidia</taxon>
    </lineage>
</organism>
<evidence type="ECO:0000256" key="1">
    <source>
        <dbReference type="SAM" id="MobiDB-lite"/>
    </source>
</evidence>
<protein>
    <submittedName>
        <fullName evidence="4">(Atlantic silverside) hypothetical protein</fullName>
    </submittedName>
</protein>
<feature type="non-terminal residue" evidence="4">
    <location>
        <position position="1"/>
    </location>
</feature>
<dbReference type="Gene3D" id="3.60.40.10">
    <property type="entry name" value="PPM-type phosphatase domain"/>
    <property type="match status" value="1"/>
</dbReference>
<reference evidence="4" key="1">
    <citation type="submission" date="2021-05" db="EMBL/GenBank/DDBJ databases">
        <authorList>
            <person name="Tigano A."/>
        </authorList>
    </citation>
    <scope>NUCLEOTIDE SEQUENCE</scope>
</reference>
<evidence type="ECO:0000313" key="5">
    <source>
        <dbReference type="Proteomes" id="UP000677803"/>
    </source>
</evidence>
<keyword evidence="2" id="KW-0732">Signal</keyword>
<gene>
    <name evidence="4" type="ORF">MMEN_LOCUS16055</name>
</gene>